<feature type="signal peptide" evidence="1">
    <location>
        <begin position="1"/>
        <end position="18"/>
    </location>
</feature>
<dbReference type="PROSITE" id="PS51257">
    <property type="entry name" value="PROKAR_LIPOPROTEIN"/>
    <property type="match status" value="1"/>
</dbReference>
<organism evidence="3 4">
    <name type="scientific">Chitinophaga caseinilytica</name>
    <dbReference type="NCBI Taxonomy" id="2267521"/>
    <lineage>
        <taxon>Bacteria</taxon>
        <taxon>Pseudomonadati</taxon>
        <taxon>Bacteroidota</taxon>
        <taxon>Chitinophagia</taxon>
        <taxon>Chitinophagales</taxon>
        <taxon>Chitinophagaceae</taxon>
        <taxon>Chitinophaga</taxon>
    </lineage>
</organism>
<dbReference type="Proteomes" id="UP001449657">
    <property type="component" value="Chromosome"/>
</dbReference>
<keyword evidence="1" id="KW-0732">Signal</keyword>
<dbReference type="InterPro" id="IPR008979">
    <property type="entry name" value="Galactose-bd-like_sf"/>
</dbReference>
<proteinExistence type="predicted"/>
<gene>
    <name evidence="3" type="ORF">WJU22_14070</name>
</gene>
<dbReference type="Gene3D" id="2.60.120.260">
    <property type="entry name" value="Galactose-binding domain-like"/>
    <property type="match status" value="1"/>
</dbReference>
<evidence type="ECO:0000313" key="3">
    <source>
        <dbReference type="EMBL" id="WZN44025.1"/>
    </source>
</evidence>
<name>A0ABZ2YVY4_9BACT</name>
<keyword evidence="4" id="KW-1185">Reference proteome</keyword>
<dbReference type="SUPFAM" id="SSF49785">
    <property type="entry name" value="Galactose-binding domain-like"/>
    <property type="match status" value="1"/>
</dbReference>
<dbReference type="PROSITE" id="PS50022">
    <property type="entry name" value="FA58C_3"/>
    <property type="match status" value="1"/>
</dbReference>
<dbReference type="InterPro" id="IPR000421">
    <property type="entry name" value="FA58C"/>
</dbReference>
<dbReference type="RefSeq" id="WP_341838819.1">
    <property type="nucleotide sequence ID" value="NZ_CP149792.1"/>
</dbReference>
<evidence type="ECO:0000259" key="2">
    <source>
        <dbReference type="PROSITE" id="PS50022"/>
    </source>
</evidence>
<accession>A0ABZ2YVY4</accession>
<evidence type="ECO:0000313" key="4">
    <source>
        <dbReference type="Proteomes" id="UP001449657"/>
    </source>
</evidence>
<feature type="domain" description="F5/8 type C" evidence="2">
    <location>
        <begin position="216"/>
        <end position="368"/>
    </location>
</feature>
<dbReference type="Pfam" id="PF16389">
    <property type="entry name" value="DUF4998"/>
    <property type="match status" value="1"/>
</dbReference>
<evidence type="ECO:0000256" key="1">
    <source>
        <dbReference type="SAM" id="SignalP"/>
    </source>
</evidence>
<reference evidence="3 4" key="1">
    <citation type="submission" date="2024-03" db="EMBL/GenBank/DDBJ databases">
        <title>Chitinophaga caseinilytica sp. nov., a casein hydrolysing bacterium isolated from forest soil.</title>
        <authorList>
            <person name="Lee D.S."/>
            <person name="Han D.M."/>
            <person name="Baek J.H."/>
            <person name="Choi D.G."/>
            <person name="Jeon J.H."/>
            <person name="Jeon C.O."/>
        </authorList>
    </citation>
    <scope>NUCLEOTIDE SEQUENCE [LARGE SCALE GENOMIC DNA]</scope>
    <source>
        <strain evidence="3 4">KACC 19118</strain>
    </source>
</reference>
<feature type="chain" id="PRO_5045113403" evidence="1">
    <location>
        <begin position="19"/>
        <end position="368"/>
    </location>
</feature>
<sequence length="368" mass="41371">MKYILHVFSYLCILASLASCEKFTDVHKEFIKDGEIIYAVRPDSVAFIAGKERLMMRLWMINGQNIKNIIVLWNGRQDSLVLAAKLKTGRDSIDVMINGLVEKNYSFDIYAVDNFGHRSLTYTTFGATYGAQYTALLQNRRIKKMALYETAAAIDWFAPAENMIFNELKFKNRRGTDTVVRFPADDFTVNIDAAGSTPFQYRSLYIPEAEAIDTFATAWASDVLPEYFTFDRSNWEVLAVSDETASDGGGKATLIDGDHGTYWHSQWGPDIALPHWAIIDMKSVKNISYFTIYRRNNNTNTKSVELYVGNSSDPNGTWTLAASGTFASGNQMTINNTTGATGRYLKMLLPDSNNPPFTSVAEIYMYGK</sequence>
<dbReference type="Pfam" id="PF00754">
    <property type="entry name" value="F5_F8_type_C"/>
    <property type="match status" value="1"/>
</dbReference>
<dbReference type="EMBL" id="CP150096">
    <property type="protein sequence ID" value="WZN44025.1"/>
    <property type="molecule type" value="Genomic_DNA"/>
</dbReference>
<protein>
    <submittedName>
        <fullName evidence="3">DUF4998 domain-containing protein</fullName>
    </submittedName>
</protein>